<keyword evidence="9" id="KW-0966">Cell projection</keyword>
<dbReference type="Gene3D" id="3.30.1520.10">
    <property type="entry name" value="Phox-like domain"/>
    <property type="match status" value="1"/>
</dbReference>
<dbReference type="Proteomes" id="UP000008144">
    <property type="component" value="Chromosome 5"/>
</dbReference>
<evidence type="ECO:0000259" key="12">
    <source>
        <dbReference type="PROSITE" id="PS50002"/>
    </source>
</evidence>
<reference evidence="14" key="3">
    <citation type="submission" date="2025-08" db="UniProtKB">
        <authorList>
            <consortium name="Ensembl"/>
        </authorList>
    </citation>
    <scope>IDENTIFICATION</scope>
</reference>
<dbReference type="PROSITE" id="PS50002">
    <property type="entry name" value="SH3"/>
    <property type="match status" value="3"/>
</dbReference>
<keyword evidence="4 10" id="KW-0728">SH3 domain</keyword>
<evidence type="ECO:0000313" key="15">
    <source>
        <dbReference type="Proteomes" id="UP000008144"/>
    </source>
</evidence>
<organism evidence="14 15">
    <name type="scientific">Ciona intestinalis</name>
    <name type="common">Transparent sea squirt</name>
    <name type="synonym">Ascidia intestinalis</name>
    <dbReference type="NCBI Taxonomy" id="7719"/>
    <lineage>
        <taxon>Eukaryota</taxon>
        <taxon>Metazoa</taxon>
        <taxon>Chordata</taxon>
        <taxon>Tunicata</taxon>
        <taxon>Ascidiacea</taxon>
        <taxon>Phlebobranchia</taxon>
        <taxon>Cionidae</taxon>
        <taxon>Ciona</taxon>
    </lineage>
</organism>
<dbReference type="HOGENOM" id="CLU_030529_1_0_1"/>
<dbReference type="SMART" id="SM00312">
    <property type="entry name" value="PX"/>
    <property type="match status" value="1"/>
</dbReference>
<evidence type="ECO:0000313" key="14">
    <source>
        <dbReference type="Ensembl" id="ENSCINP00000022853.2"/>
    </source>
</evidence>
<evidence type="ECO:0000256" key="7">
    <source>
        <dbReference type="ARBA" id="ARBA00022737"/>
    </source>
</evidence>
<feature type="domain" description="SH3" evidence="12">
    <location>
        <begin position="223"/>
        <end position="281"/>
    </location>
</feature>
<evidence type="ECO:0000256" key="11">
    <source>
        <dbReference type="SAM" id="MobiDB-lite"/>
    </source>
</evidence>
<evidence type="ECO:0000256" key="4">
    <source>
        <dbReference type="ARBA" id="ARBA00022443"/>
    </source>
</evidence>
<dbReference type="Pfam" id="PF00018">
    <property type="entry name" value="SH3_1"/>
    <property type="match status" value="1"/>
</dbReference>
<evidence type="ECO:0000256" key="6">
    <source>
        <dbReference type="ARBA" id="ARBA00022553"/>
    </source>
</evidence>
<evidence type="ECO:0000256" key="8">
    <source>
        <dbReference type="ARBA" id="ARBA00022949"/>
    </source>
</evidence>
<dbReference type="SUPFAM" id="SSF50044">
    <property type="entry name" value="SH3-domain"/>
    <property type="match status" value="3"/>
</dbReference>
<dbReference type="CDD" id="cd06888">
    <property type="entry name" value="PX_FISH"/>
    <property type="match status" value="1"/>
</dbReference>
<dbReference type="GO" id="GO:0002102">
    <property type="term" value="C:podosome"/>
    <property type="evidence" value="ECO:0007669"/>
    <property type="project" value="UniProtKB-SubCell"/>
</dbReference>
<dbReference type="AlphaFoldDB" id="F6UHP1"/>
<feature type="domain" description="PX" evidence="13">
    <location>
        <begin position="7"/>
        <end position="131"/>
    </location>
</feature>
<dbReference type="EMBL" id="EAAA01002192">
    <property type="status" value="NOT_ANNOTATED_CDS"/>
    <property type="molecule type" value="Genomic_DNA"/>
</dbReference>
<comment type="similarity">
    <text evidence="3">Belongs to the SH3PXD2 family.</text>
</comment>
<comment type="subcellular location">
    <subcellularLocation>
        <location evidence="1">Cell projection</location>
        <location evidence="1">Podosome</location>
    </subcellularLocation>
    <subcellularLocation>
        <location evidence="2">Cytoplasm</location>
    </subcellularLocation>
</comment>
<feature type="domain" description="SH3" evidence="12">
    <location>
        <begin position="357"/>
        <end position="415"/>
    </location>
</feature>
<dbReference type="InterPro" id="IPR001683">
    <property type="entry name" value="PX_dom"/>
</dbReference>
<evidence type="ECO:0000256" key="2">
    <source>
        <dbReference type="ARBA" id="ARBA00004496"/>
    </source>
</evidence>
<dbReference type="InterPro" id="IPR037961">
    <property type="entry name" value="SH3PXD2_PX"/>
</dbReference>
<evidence type="ECO:0000259" key="13">
    <source>
        <dbReference type="PROSITE" id="PS50195"/>
    </source>
</evidence>
<reference evidence="15" key="1">
    <citation type="journal article" date="2002" name="Science">
        <title>The draft genome of Ciona intestinalis: insights into chordate and vertebrate origins.</title>
        <authorList>
            <person name="Dehal P."/>
            <person name="Satou Y."/>
            <person name="Campbell R.K."/>
            <person name="Chapman J."/>
            <person name="Degnan B."/>
            <person name="De Tomaso A."/>
            <person name="Davidson B."/>
            <person name="Di Gregorio A."/>
            <person name="Gelpke M."/>
            <person name="Goodstein D.M."/>
            <person name="Harafuji N."/>
            <person name="Hastings K.E."/>
            <person name="Ho I."/>
            <person name="Hotta K."/>
            <person name="Huang W."/>
            <person name="Kawashima T."/>
            <person name="Lemaire P."/>
            <person name="Martinez D."/>
            <person name="Meinertzhagen I.A."/>
            <person name="Necula S."/>
            <person name="Nonaka M."/>
            <person name="Putnam N."/>
            <person name="Rash S."/>
            <person name="Saiga H."/>
            <person name="Satake M."/>
            <person name="Terry A."/>
            <person name="Yamada L."/>
            <person name="Wang H.G."/>
            <person name="Awazu S."/>
            <person name="Azumi K."/>
            <person name="Boore J."/>
            <person name="Branno M."/>
            <person name="Chin-Bow S."/>
            <person name="DeSantis R."/>
            <person name="Doyle S."/>
            <person name="Francino P."/>
            <person name="Keys D.N."/>
            <person name="Haga S."/>
            <person name="Hayashi H."/>
            <person name="Hino K."/>
            <person name="Imai K.S."/>
            <person name="Inaba K."/>
            <person name="Kano S."/>
            <person name="Kobayashi K."/>
            <person name="Kobayashi M."/>
            <person name="Lee B.I."/>
            <person name="Makabe K.W."/>
            <person name="Manohar C."/>
            <person name="Matassi G."/>
            <person name="Medina M."/>
            <person name="Mochizuki Y."/>
            <person name="Mount S."/>
            <person name="Morishita T."/>
            <person name="Miura S."/>
            <person name="Nakayama A."/>
            <person name="Nishizaka S."/>
            <person name="Nomoto H."/>
            <person name="Ohta F."/>
            <person name="Oishi K."/>
            <person name="Rigoutsos I."/>
            <person name="Sano M."/>
            <person name="Sasaki A."/>
            <person name="Sasakura Y."/>
            <person name="Shoguchi E."/>
            <person name="Shin-i T."/>
            <person name="Spagnuolo A."/>
            <person name="Stainier D."/>
            <person name="Suzuki M.M."/>
            <person name="Tassy O."/>
            <person name="Takatori N."/>
            <person name="Tokuoka M."/>
            <person name="Yagi K."/>
            <person name="Yoshizaki F."/>
            <person name="Wada S."/>
            <person name="Zhang C."/>
            <person name="Hyatt P.D."/>
            <person name="Larimer F."/>
            <person name="Detter C."/>
            <person name="Doggett N."/>
            <person name="Glavina T."/>
            <person name="Hawkins T."/>
            <person name="Richardson P."/>
            <person name="Lucas S."/>
            <person name="Kohara Y."/>
            <person name="Levine M."/>
            <person name="Satoh N."/>
            <person name="Rokhsar D.S."/>
        </authorList>
    </citation>
    <scope>NUCLEOTIDE SEQUENCE [LARGE SCALE GENOMIC DNA]</scope>
</reference>
<dbReference type="PANTHER" id="PTHR15706:SF2">
    <property type="entry name" value="SH3 AND PX DOMAIN-CONTAINING PROTEIN 2A"/>
    <property type="match status" value="1"/>
</dbReference>
<feature type="region of interest" description="Disordered" evidence="11">
    <location>
        <begin position="294"/>
        <end position="359"/>
    </location>
</feature>
<dbReference type="InParanoid" id="F6UHP1"/>
<keyword evidence="8" id="KW-0965">Cell junction</keyword>
<keyword evidence="15" id="KW-1185">Reference proteome</keyword>
<dbReference type="Gene3D" id="2.30.30.40">
    <property type="entry name" value="SH3 Domains"/>
    <property type="match status" value="3"/>
</dbReference>
<evidence type="ECO:0000256" key="3">
    <source>
        <dbReference type="ARBA" id="ARBA00009628"/>
    </source>
</evidence>
<dbReference type="Pfam" id="PF00787">
    <property type="entry name" value="PX"/>
    <property type="match status" value="1"/>
</dbReference>
<dbReference type="CDD" id="cd12015">
    <property type="entry name" value="SH3_Tks_1"/>
    <property type="match status" value="1"/>
</dbReference>
<dbReference type="GO" id="GO:0016176">
    <property type="term" value="F:superoxide-generating NADPH oxidase activator activity"/>
    <property type="evidence" value="ECO:0000318"/>
    <property type="project" value="GO_Central"/>
</dbReference>
<feature type="compositionally biased region" description="Low complexity" evidence="11">
    <location>
        <begin position="300"/>
        <end position="317"/>
    </location>
</feature>
<dbReference type="GeneTree" id="ENSGT00940000168366"/>
<sequence length="415" mass="46654">MSQIPKRLITAVNVNRAEKRRVPSKHYVYVIEVSWDDGSDTVIFRRYSKFFDLQISLLETFPKEGGMKDPSTRIIPFLPGKILFRRSNIRDVAMKRVLSIGEYCKDLIKLPSYIVQHSLILDFFETKPEDLKPPESESTSRASKRNSLDISQPILPESYVVVQDYIKTQPKELNARVGEVVEVMDKHENGWWFVSTEDGEQGWVPGVYLGKPDGKKYYSVFVHKSELYLTTTQYNGEDSEVSFNTGVLVEVLQKNLEGWWFVSYNGKQGWAPASYLTKPPESVTAISLSKKLSSPVKNDSSIPSSHSCTSLSSQSSSNAGDTFFSPASPSHKRLSGVGIKRPSLKPQVPPPPPPQHSDDVQYIAMHSFDGKIPHGVAFNIDDPVTVLSKSPGWWYVEVNGNEGWAPETYISKTTK</sequence>
<reference evidence="14" key="4">
    <citation type="submission" date="2025-09" db="UniProtKB">
        <authorList>
            <consortium name="Ensembl"/>
        </authorList>
    </citation>
    <scope>IDENTIFICATION</scope>
</reference>
<dbReference type="InterPro" id="IPR036028">
    <property type="entry name" value="SH3-like_dom_sf"/>
</dbReference>
<dbReference type="OMA" id="SHISQCE"/>
<dbReference type="STRING" id="7719.ENSCINP00000022853"/>
<evidence type="ECO:0000256" key="10">
    <source>
        <dbReference type="PROSITE-ProRule" id="PRU00192"/>
    </source>
</evidence>
<dbReference type="InterPro" id="IPR036871">
    <property type="entry name" value="PX_dom_sf"/>
</dbReference>
<feature type="domain" description="SH3" evidence="12">
    <location>
        <begin position="154"/>
        <end position="214"/>
    </location>
</feature>
<dbReference type="Pfam" id="PF07653">
    <property type="entry name" value="SH3_2"/>
    <property type="match status" value="2"/>
</dbReference>
<proteinExistence type="inferred from homology"/>
<dbReference type="CDD" id="cd11856">
    <property type="entry name" value="SH3_p47phox_like"/>
    <property type="match status" value="1"/>
</dbReference>
<keyword evidence="5" id="KW-0963">Cytoplasm</keyword>
<keyword evidence="6" id="KW-0597">Phosphoprotein</keyword>
<evidence type="ECO:0000256" key="5">
    <source>
        <dbReference type="ARBA" id="ARBA00022490"/>
    </source>
</evidence>
<dbReference type="GO" id="GO:0005737">
    <property type="term" value="C:cytoplasm"/>
    <property type="evidence" value="ECO:0000318"/>
    <property type="project" value="GO_Central"/>
</dbReference>
<reference evidence="14" key="2">
    <citation type="journal article" date="2008" name="Genome Biol.">
        <title>Improved genome assembly and evidence-based global gene model set for the chordate Ciona intestinalis: new insight into intron and operon populations.</title>
        <authorList>
            <person name="Satou Y."/>
            <person name="Mineta K."/>
            <person name="Ogasawara M."/>
            <person name="Sasakura Y."/>
            <person name="Shoguchi E."/>
            <person name="Ueno K."/>
            <person name="Yamada L."/>
            <person name="Matsumoto J."/>
            <person name="Wasserscheid J."/>
            <person name="Dewar K."/>
            <person name="Wiley G.B."/>
            <person name="Macmil S.L."/>
            <person name="Roe B.A."/>
            <person name="Zeller R.W."/>
            <person name="Hastings K.E."/>
            <person name="Lemaire P."/>
            <person name="Lindquist E."/>
            <person name="Endo T."/>
            <person name="Hotta K."/>
            <person name="Inaba K."/>
        </authorList>
    </citation>
    <scope>NUCLEOTIDE SEQUENCE [LARGE SCALE GENOMIC DNA]</scope>
    <source>
        <strain evidence="14">wild type</strain>
    </source>
</reference>
<dbReference type="Ensembl" id="ENSCINT00000023099.2">
    <property type="protein sequence ID" value="ENSCINP00000022853.2"/>
    <property type="gene ID" value="ENSCING00000012164.2"/>
</dbReference>
<keyword evidence="7" id="KW-0677">Repeat</keyword>
<dbReference type="SMART" id="SM00326">
    <property type="entry name" value="SH3"/>
    <property type="match status" value="3"/>
</dbReference>
<dbReference type="InterPro" id="IPR001452">
    <property type="entry name" value="SH3_domain"/>
</dbReference>
<dbReference type="FunCoup" id="F6UHP1">
    <property type="interactions" value="5"/>
</dbReference>
<dbReference type="PANTHER" id="PTHR15706">
    <property type="entry name" value="SH3 MULTIPLE DOMAIN"/>
    <property type="match status" value="1"/>
</dbReference>
<protein>
    <submittedName>
        <fullName evidence="14">Uncharacterized protein</fullName>
    </submittedName>
</protein>
<evidence type="ECO:0000256" key="9">
    <source>
        <dbReference type="ARBA" id="ARBA00023273"/>
    </source>
</evidence>
<dbReference type="SUPFAM" id="SSF64268">
    <property type="entry name" value="PX domain"/>
    <property type="match status" value="1"/>
</dbReference>
<dbReference type="GO" id="GO:0035091">
    <property type="term" value="F:phosphatidylinositol binding"/>
    <property type="evidence" value="ECO:0007669"/>
    <property type="project" value="InterPro"/>
</dbReference>
<dbReference type="PROSITE" id="PS50195">
    <property type="entry name" value="PX"/>
    <property type="match status" value="1"/>
</dbReference>
<dbReference type="GO" id="GO:0042554">
    <property type="term" value="P:superoxide anion generation"/>
    <property type="evidence" value="ECO:0000318"/>
    <property type="project" value="GO_Central"/>
</dbReference>
<dbReference type="InterPro" id="IPR051228">
    <property type="entry name" value="NADPH_Oxidase/PX-Domain"/>
</dbReference>
<name>F6UHP1_CIOIN</name>
<evidence type="ECO:0000256" key="1">
    <source>
        <dbReference type="ARBA" id="ARBA00004188"/>
    </source>
</evidence>
<accession>F6UHP1</accession>
<dbReference type="FunFam" id="3.30.1520.10:FF:000005">
    <property type="entry name" value="SH3 and PX domain-containing protein 2B"/>
    <property type="match status" value="1"/>
</dbReference>